<dbReference type="InterPro" id="IPR050571">
    <property type="entry name" value="Class-IV_PLP-Dep_Aminotrnsfr"/>
</dbReference>
<dbReference type="CDD" id="cd00449">
    <property type="entry name" value="PLPDE_IV"/>
    <property type="match status" value="1"/>
</dbReference>
<evidence type="ECO:0000256" key="1">
    <source>
        <dbReference type="ARBA" id="ARBA00001933"/>
    </source>
</evidence>
<gene>
    <name evidence="6" type="ORF">CJ191_03450</name>
</gene>
<dbReference type="OrthoDB" id="9805628at2"/>
<dbReference type="PANTHER" id="PTHR42743:SF11">
    <property type="entry name" value="AMINODEOXYCHORISMATE LYASE"/>
    <property type="match status" value="1"/>
</dbReference>
<dbReference type="Proteomes" id="UP000235701">
    <property type="component" value="Unassembled WGS sequence"/>
</dbReference>
<keyword evidence="3 5" id="KW-0663">Pyridoxal phosphate</keyword>
<dbReference type="InterPro" id="IPR018300">
    <property type="entry name" value="Aminotrans_IV_CS"/>
</dbReference>
<dbReference type="RefSeq" id="WP_102198987.1">
    <property type="nucleotide sequence ID" value="NZ_PNHQ01000006.1"/>
</dbReference>
<dbReference type="InterPro" id="IPR043131">
    <property type="entry name" value="BCAT-like_N"/>
</dbReference>
<keyword evidence="6" id="KW-0808">Transferase</keyword>
<comment type="similarity">
    <text evidence="2 4">Belongs to the class-IV pyridoxal-phosphate-dependent aminotransferase family.</text>
</comment>
<keyword evidence="7" id="KW-1185">Reference proteome</keyword>
<dbReference type="AlphaFoldDB" id="A0A2N6UEM8"/>
<dbReference type="GO" id="GO:0046394">
    <property type="term" value="P:carboxylic acid biosynthetic process"/>
    <property type="evidence" value="ECO:0007669"/>
    <property type="project" value="UniProtKB-ARBA"/>
</dbReference>
<dbReference type="PROSITE" id="PS00770">
    <property type="entry name" value="AA_TRANSFER_CLASS_4"/>
    <property type="match status" value="1"/>
</dbReference>
<evidence type="ECO:0000256" key="4">
    <source>
        <dbReference type="RuleBase" id="RU004106"/>
    </source>
</evidence>
<comment type="caution">
    <text evidence="6">The sequence shown here is derived from an EMBL/GenBank/DDBJ whole genome shotgun (WGS) entry which is preliminary data.</text>
</comment>
<dbReference type="Gene3D" id="3.20.10.10">
    <property type="entry name" value="D-amino Acid Aminotransferase, subunit A, domain 2"/>
    <property type="match status" value="1"/>
</dbReference>
<dbReference type="SUPFAM" id="SSF56752">
    <property type="entry name" value="D-aminoacid aminotransferase-like PLP-dependent enzymes"/>
    <property type="match status" value="1"/>
</dbReference>
<evidence type="ECO:0000313" key="7">
    <source>
        <dbReference type="Proteomes" id="UP000235701"/>
    </source>
</evidence>
<dbReference type="InterPro" id="IPR043132">
    <property type="entry name" value="BCAT-like_C"/>
</dbReference>
<dbReference type="PANTHER" id="PTHR42743">
    <property type="entry name" value="AMINO-ACID AMINOTRANSFERASE"/>
    <property type="match status" value="1"/>
</dbReference>
<keyword evidence="6" id="KW-0032">Aminotransferase</keyword>
<accession>A0A2N6UEM8</accession>
<sequence length="275" mass="31832">MEYVEQNLYYHNDKEQSTDNLHPFEQLTEKNVYEVIRVKEGIPLFLEDHLLRFRTSALYVGNPLTDSDNTLISRLYQLINKNSAFDQNIKLIWNKDIGLLAFFTKSFYPPRSYYQSGIKTTLLNLEREDPNIKLQREEYQKTVLAKREKTGAYEVLLVDQEDNLTEGSRSNLFIVKGDKLYTSPAKNVLLGIVRSKVVDICRQQQIDIIEQKIPVSELNTIDGAFISGTGNDILPIASINNIALESIKNPIILTIMREYYRLVNQYIVSKKGFKR</sequence>
<dbReference type="InterPro" id="IPR036038">
    <property type="entry name" value="Aminotransferase-like"/>
</dbReference>
<dbReference type="InterPro" id="IPR001544">
    <property type="entry name" value="Aminotrans_IV"/>
</dbReference>
<comment type="cofactor">
    <cofactor evidence="1 5">
        <name>pyridoxal 5'-phosphate</name>
        <dbReference type="ChEBI" id="CHEBI:597326"/>
    </cofactor>
</comment>
<protein>
    <submittedName>
        <fullName evidence="6">Branched-chain amino acid aminotransferase</fullName>
    </submittedName>
</protein>
<proteinExistence type="inferred from homology"/>
<dbReference type="GO" id="GO:0008483">
    <property type="term" value="F:transaminase activity"/>
    <property type="evidence" value="ECO:0007669"/>
    <property type="project" value="UniProtKB-KW"/>
</dbReference>
<evidence type="ECO:0000256" key="3">
    <source>
        <dbReference type="ARBA" id="ARBA00022898"/>
    </source>
</evidence>
<dbReference type="EMBL" id="PNHQ01000006">
    <property type="protein sequence ID" value="PMC80010.1"/>
    <property type="molecule type" value="Genomic_DNA"/>
</dbReference>
<evidence type="ECO:0000256" key="2">
    <source>
        <dbReference type="ARBA" id="ARBA00009320"/>
    </source>
</evidence>
<evidence type="ECO:0000256" key="5">
    <source>
        <dbReference type="RuleBase" id="RU004516"/>
    </source>
</evidence>
<organism evidence="6 7">
    <name type="scientific">Aerococcus viridans</name>
    <dbReference type="NCBI Taxonomy" id="1377"/>
    <lineage>
        <taxon>Bacteria</taxon>
        <taxon>Bacillati</taxon>
        <taxon>Bacillota</taxon>
        <taxon>Bacilli</taxon>
        <taxon>Lactobacillales</taxon>
        <taxon>Aerococcaceae</taxon>
        <taxon>Aerococcus</taxon>
    </lineage>
</organism>
<reference evidence="6 7" key="1">
    <citation type="submission" date="2017-09" db="EMBL/GenBank/DDBJ databases">
        <title>Bacterial strain isolated from the female urinary microbiota.</title>
        <authorList>
            <person name="Thomas-White K."/>
            <person name="Kumar N."/>
            <person name="Forster S."/>
            <person name="Putonti C."/>
            <person name="Lawley T."/>
            <person name="Wolfe A.J."/>
        </authorList>
    </citation>
    <scope>NUCLEOTIDE SEQUENCE [LARGE SCALE GENOMIC DNA]</scope>
    <source>
        <strain evidence="6 7">UMB0240</strain>
    </source>
</reference>
<dbReference type="Gene3D" id="3.30.470.10">
    <property type="match status" value="1"/>
</dbReference>
<dbReference type="GO" id="GO:0005829">
    <property type="term" value="C:cytosol"/>
    <property type="evidence" value="ECO:0007669"/>
    <property type="project" value="TreeGrafter"/>
</dbReference>
<name>A0A2N6UEM8_9LACT</name>
<evidence type="ECO:0000313" key="6">
    <source>
        <dbReference type="EMBL" id="PMC80010.1"/>
    </source>
</evidence>
<dbReference type="Pfam" id="PF01063">
    <property type="entry name" value="Aminotran_4"/>
    <property type="match status" value="1"/>
</dbReference>